<dbReference type="OrthoDB" id="8613450at2"/>
<evidence type="ECO:0000256" key="6">
    <source>
        <dbReference type="ARBA" id="ARBA00023136"/>
    </source>
</evidence>
<evidence type="ECO:0000256" key="3">
    <source>
        <dbReference type="ARBA" id="ARBA00022618"/>
    </source>
</evidence>
<sequence length="108" mass="12557">MKPLPFDLPFKLPKLPEKVKIMATKTNIILLLLVLWSAAHVVDLNNNIRHETQIYGKAQEQEIRLNQDYAELQYEFSQASENKIINNAAKKLNMREPSVEETIILELR</sequence>
<keyword evidence="9" id="KW-1185">Reference proteome</keyword>
<evidence type="ECO:0000256" key="5">
    <source>
        <dbReference type="ARBA" id="ARBA00022989"/>
    </source>
</evidence>
<dbReference type="GO" id="GO:0051301">
    <property type="term" value="P:cell division"/>
    <property type="evidence" value="ECO:0007669"/>
    <property type="project" value="UniProtKB-KW"/>
</dbReference>
<keyword evidence="2" id="KW-1003">Cell membrane</keyword>
<dbReference type="AlphaFoldDB" id="A0A376BNI4"/>
<comment type="subcellular location">
    <subcellularLocation>
        <location evidence="1">Cell membrane</location>
        <topology evidence="1">Single-pass type II membrane protein</topology>
    </subcellularLocation>
</comment>
<evidence type="ECO:0000256" key="7">
    <source>
        <dbReference type="ARBA" id="ARBA00023306"/>
    </source>
</evidence>
<keyword evidence="7" id="KW-0131">Cell cycle</keyword>
<keyword evidence="4" id="KW-0812">Transmembrane</keyword>
<evidence type="ECO:0000256" key="2">
    <source>
        <dbReference type="ARBA" id="ARBA00022475"/>
    </source>
</evidence>
<accession>A0A376BNI4</accession>
<dbReference type="InterPro" id="IPR011922">
    <property type="entry name" value="Cell_div_FtsL"/>
</dbReference>
<name>A0A376BNI4_9NEIS</name>
<dbReference type="Proteomes" id="UP000254209">
    <property type="component" value="Unassembled WGS sequence"/>
</dbReference>
<dbReference type="GO" id="GO:0005886">
    <property type="term" value="C:plasma membrane"/>
    <property type="evidence" value="ECO:0007669"/>
    <property type="project" value="UniProtKB-SubCell"/>
</dbReference>
<dbReference type="STRING" id="1120980.GCA_000745955_02191"/>
<organism evidence="8 9">
    <name type="scientific">Alysiella crassa</name>
    <dbReference type="NCBI Taxonomy" id="153491"/>
    <lineage>
        <taxon>Bacteria</taxon>
        <taxon>Pseudomonadati</taxon>
        <taxon>Pseudomonadota</taxon>
        <taxon>Betaproteobacteria</taxon>
        <taxon>Neisseriales</taxon>
        <taxon>Neisseriaceae</taxon>
        <taxon>Alysiella</taxon>
    </lineage>
</organism>
<evidence type="ECO:0000256" key="4">
    <source>
        <dbReference type="ARBA" id="ARBA00022692"/>
    </source>
</evidence>
<dbReference type="Pfam" id="PF04999">
    <property type="entry name" value="FtsL"/>
    <property type="match status" value="1"/>
</dbReference>
<keyword evidence="5" id="KW-1133">Transmembrane helix</keyword>
<evidence type="ECO:0000256" key="1">
    <source>
        <dbReference type="ARBA" id="ARBA00004401"/>
    </source>
</evidence>
<gene>
    <name evidence="8" type="ORF">NCTC10283_01315</name>
</gene>
<evidence type="ECO:0000313" key="9">
    <source>
        <dbReference type="Proteomes" id="UP000254209"/>
    </source>
</evidence>
<proteinExistence type="predicted"/>
<evidence type="ECO:0000313" key="8">
    <source>
        <dbReference type="EMBL" id="SSY71175.1"/>
    </source>
</evidence>
<protein>
    <submittedName>
        <fullName evidence="8">Cell division protein</fullName>
    </submittedName>
</protein>
<dbReference type="EMBL" id="UFSO01000002">
    <property type="protein sequence ID" value="SSY71175.1"/>
    <property type="molecule type" value="Genomic_DNA"/>
</dbReference>
<dbReference type="RefSeq" id="WP_051968593.1">
    <property type="nucleotide sequence ID" value="NZ_CP091519.2"/>
</dbReference>
<keyword evidence="6" id="KW-0472">Membrane</keyword>
<keyword evidence="3 8" id="KW-0132">Cell division</keyword>
<reference evidence="8 9" key="1">
    <citation type="submission" date="2018-06" db="EMBL/GenBank/DDBJ databases">
        <authorList>
            <consortium name="Pathogen Informatics"/>
            <person name="Doyle S."/>
        </authorList>
    </citation>
    <scope>NUCLEOTIDE SEQUENCE [LARGE SCALE GENOMIC DNA]</scope>
    <source>
        <strain evidence="8 9">NCTC10283</strain>
    </source>
</reference>